<sequence length="79" mass="8423">MGRSPWGLPNPPTMLKPRPSEPFSSVMVLACGVLQGPVSAPTGTQTQHWCQSATEQNGGDSRGLLLLGDQSSFSLYLCF</sequence>
<dbReference type="Proteomes" id="UP000824540">
    <property type="component" value="Unassembled WGS sequence"/>
</dbReference>
<name>A0A8T2PI45_9TELE</name>
<accession>A0A8T2PI45</accession>
<reference evidence="1" key="1">
    <citation type="thesis" date="2021" institute="BYU ScholarsArchive" country="Provo, UT, USA">
        <title>Applications of and Algorithms for Genome Assembly and Genomic Analyses with an Emphasis on Marine Teleosts.</title>
        <authorList>
            <person name="Pickett B.D."/>
        </authorList>
    </citation>
    <scope>NUCLEOTIDE SEQUENCE</scope>
    <source>
        <strain evidence="1">HI-2016</strain>
    </source>
</reference>
<organism evidence="1 2">
    <name type="scientific">Albula glossodonta</name>
    <name type="common">roundjaw bonefish</name>
    <dbReference type="NCBI Taxonomy" id="121402"/>
    <lineage>
        <taxon>Eukaryota</taxon>
        <taxon>Metazoa</taxon>
        <taxon>Chordata</taxon>
        <taxon>Craniata</taxon>
        <taxon>Vertebrata</taxon>
        <taxon>Euteleostomi</taxon>
        <taxon>Actinopterygii</taxon>
        <taxon>Neopterygii</taxon>
        <taxon>Teleostei</taxon>
        <taxon>Albuliformes</taxon>
        <taxon>Albulidae</taxon>
        <taxon>Albula</taxon>
    </lineage>
</organism>
<dbReference type="EMBL" id="JAFBMS010000007">
    <property type="protein sequence ID" value="KAG9350821.1"/>
    <property type="molecule type" value="Genomic_DNA"/>
</dbReference>
<evidence type="ECO:0000313" key="1">
    <source>
        <dbReference type="EMBL" id="KAG9350821.1"/>
    </source>
</evidence>
<protein>
    <submittedName>
        <fullName evidence="1">Uncharacterized protein</fullName>
    </submittedName>
</protein>
<proteinExistence type="predicted"/>
<comment type="caution">
    <text evidence="1">The sequence shown here is derived from an EMBL/GenBank/DDBJ whole genome shotgun (WGS) entry which is preliminary data.</text>
</comment>
<keyword evidence="2" id="KW-1185">Reference proteome</keyword>
<gene>
    <name evidence="1" type="ORF">JZ751_024710</name>
</gene>
<evidence type="ECO:0000313" key="2">
    <source>
        <dbReference type="Proteomes" id="UP000824540"/>
    </source>
</evidence>
<dbReference type="AlphaFoldDB" id="A0A8T2PI45"/>